<dbReference type="Proteomes" id="UP000800041">
    <property type="component" value="Unassembled WGS sequence"/>
</dbReference>
<proteinExistence type="predicted"/>
<sequence length="250" mass="27742">MASGAGKLLRGSCACGRNEYHIHLPEPFSQHATVFFDNSRSSRRTLSAPLSAWLRVPLTTFTSTTTPYFPDETHQSIRRIFAQPNDDTNERRQFCGYCGTQLTRWDERDREMSEMISVTVGSLDVEDAAALLGNEEDAEEYTEGETQPRSSGVTDPVGSDPNPHEAAPPATSVFQARNIEQSLHLGAPWFESMVQDTPIGRVKRQKGGHTSRDGTVRVEWEVVEVGGDDDDDEIAVVDRSAGEKRKRETA</sequence>
<keyword evidence="3" id="KW-1185">Reference proteome</keyword>
<protein>
    <recommendedName>
        <fullName evidence="4">CENP-V/GFA domain-containing protein</fullName>
    </recommendedName>
</protein>
<accession>A0A6G1H601</accession>
<gene>
    <name evidence="2" type="ORF">K402DRAFT_351545</name>
</gene>
<evidence type="ECO:0000313" key="3">
    <source>
        <dbReference type="Proteomes" id="UP000800041"/>
    </source>
</evidence>
<feature type="region of interest" description="Disordered" evidence="1">
    <location>
        <begin position="228"/>
        <end position="250"/>
    </location>
</feature>
<dbReference type="OrthoDB" id="3907216at2759"/>
<dbReference type="AlphaFoldDB" id="A0A6G1H601"/>
<evidence type="ECO:0008006" key="4">
    <source>
        <dbReference type="Google" id="ProtNLM"/>
    </source>
</evidence>
<organism evidence="2 3">
    <name type="scientific">Aulographum hederae CBS 113979</name>
    <dbReference type="NCBI Taxonomy" id="1176131"/>
    <lineage>
        <taxon>Eukaryota</taxon>
        <taxon>Fungi</taxon>
        <taxon>Dikarya</taxon>
        <taxon>Ascomycota</taxon>
        <taxon>Pezizomycotina</taxon>
        <taxon>Dothideomycetes</taxon>
        <taxon>Pleosporomycetidae</taxon>
        <taxon>Aulographales</taxon>
        <taxon>Aulographaceae</taxon>
    </lineage>
</organism>
<evidence type="ECO:0000313" key="2">
    <source>
        <dbReference type="EMBL" id="KAF1988429.1"/>
    </source>
</evidence>
<dbReference type="InterPro" id="IPR011057">
    <property type="entry name" value="Mss4-like_sf"/>
</dbReference>
<feature type="region of interest" description="Disordered" evidence="1">
    <location>
        <begin position="134"/>
        <end position="169"/>
    </location>
</feature>
<feature type="compositionally biased region" description="Acidic residues" evidence="1">
    <location>
        <begin position="134"/>
        <end position="143"/>
    </location>
</feature>
<dbReference type="EMBL" id="ML977148">
    <property type="protein sequence ID" value="KAF1988429.1"/>
    <property type="molecule type" value="Genomic_DNA"/>
</dbReference>
<feature type="compositionally biased region" description="Basic and acidic residues" evidence="1">
    <location>
        <begin position="240"/>
        <end position="250"/>
    </location>
</feature>
<dbReference type="Gene3D" id="2.170.150.70">
    <property type="match status" value="1"/>
</dbReference>
<reference evidence="2" key="1">
    <citation type="journal article" date="2020" name="Stud. Mycol.">
        <title>101 Dothideomycetes genomes: a test case for predicting lifestyles and emergence of pathogens.</title>
        <authorList>
            <person name="Haridas S."/>
            <person name="Albert R."/>
            <person name="Binder M."/>
            <person name="Bloem J."/>
            <person name="Labutti K."/>
            <person name="Salamov A."/>
            <person name="Andreopoulos B."/>
            <person name="Baker S."/>
            <person name="Barry K."/>
            <person name="Bills G."/>
            <person name="Bluhm B."/>
            <person name="Cannon C."/>
            <person name="Castanera R."/>
            <person name="Culley D."/>
            <person name="Daum C."/>
            <person name="Ezra D."/>
            <person name="Gonzalez J."/>
            <person name="Henrissat B."/>
            <person name="Kuo A."/>
            <person name="Liang C."/>
            <person name="Lipzen A."/>
            <person name="Lutzoni F."/>
            <person name="Magnuson J."/>
            <person name="Mondo S."/>
            <person name="Nolan M."/>
            <person name="Ohm R."/>
            <person name="Pangilinan J."/>
            <person name="Park H.-J."/>
            <person name="Ramirez L."/>
            <person name="Alfaro M."/>
            <person name="Sun H."/>
            <person name="Tritt A."/>
            <person name="Yoshinaga Y."/>
            <person name="Zwiers L.-H."/>
            <person name="Turgeon B."/>
            <person name="Goodwin S."/>
            <person name="Spatafora J."/>
            <person name="Crous P."/>
            <person name="Grigoriev I."/>
        </authorList>
    </citation>
    <scope>NUCLEOTIDE SEQUENCE</scope>
    <source>
        <strain evidence="2">CBS 113979</strain>
    </source>
</reference>
<evidence type="ECO:0000256" key="1">
    <source>
        <dbReference type="SAM" id="MobiDB-lite"/>
    </source>
</evidence>
<name>A0A6G1H601_9PEZI</name>
<dbReference type="SUPFAM" id="SSF51316">
    <property type="entry name" value="Mss4-like"/>
    <property type="match status" value="1"/>
</dbReference>